<gene>
    <name evidence="2" type="ORF">EVAR_49775_1</name>
</gene>
<organism evidence="2 3">
    <name type="scientific">Eumeta variegata</name>
    <name type="common">Bagworm moth</name>
    <name type="synonym">Eumeta japonica</name>
    <dbReference type="NCBI Taxonomy" id="151549"/>
    <lineage>
        <taxon>Eukaryota</taxon>
        <taxon>Metazoa</taxon>
        <taxon>Ecdysozoa</taxon>
        <taxon>Arthropoda</taxon>
        <taxon>Hexapoda</taxon>
        <taxon>Insecta</taxon>
        <taxon>Pterygota</taxon>
        <taxon>Neoptera</taxon>
        <taxon>Endopterygota</taxon>
        <taxon>Lepidoptera</taxon>
        <taxon>Glossata</taxon>
        <taxon>Ditrysia</taxon>
        <taxon>Tineoidea</taxon>
        <taxon>Psychidae</taxon>
        <taxon>Oiketicinae</taxon>
        <taxon>Eumeta</taxon>
    </lineage>
</organism>
<feature type="region of interest" description="Disordered" evidence="1">
    <location>
        <begin position="242"/>
        <end position="265"/>
    </location>
</feature>
<feature type="compositionally biased region" description="Basic and acidic residues" evidence="1">
    <location>
        <begin position="114"/>
        <end position="124"/>
    </location>
</feature>
<accession>A0A4C1Y1E5</accession>
<dbReference type="Proteomes" id="UP000299102">
    <property type="component" value="Unassembled WGS sequence"/>
</dbReference>
<proteinExistence type="predicted"/>
<protein>
    <submittedName>
        <fullName evidence="2">Uncharacterized protein</fullName>
    </submittedName>
</protein>
<name>A0A4C1Y1E5_EUMVA</name>
<reference evidence="2 3" key="1">
    <citation type="journal article" date="2019" name="Commun. Biol.">
        <title>The bagworm genome reveals a unique fibroin gene that provides high tensile strength.</title>
        <authorList>
            <person name="Kono N."/>
            <person name="Nakamura H."/>
            <person name="Ohtoshi R."/>
            <person name="Tomita M."/>
            <person name="Numata K."/>
            <person name="Arakawa K."/>
        </authorList>
    </citation>
    <scope>NUCLEOTIDE SEQUENCE [LARGE SCALE GENOMIC DNA]</scope>
</reference>
<feature type="region of interest" description="Disordered" evidence="1">
    <location>
        <begin position="95"/>
        <end position="125"/>
    </location>
</feature>
<dbReference type="AlphaFoldDB" id="A0A4C1Y1E5"/>
<evidence type="ECO:0000256" key="1">
    <source>
        <dbReference type="SAM" id="MobiDB-lite"/>
    </source>
</evidence>
<evidence type="ECO:0000313" key="2">
    <source>
        <dbReference type="EMBL" id="GBP69688.1"/>
    </source>
</evidence>
<comment type="caution">
    <text evidence="2">The sequence shown here is derived from an EMBL/GenBank/DDBJ whole genome shotgun (WGS) entry which is preliminary data.</text>
</comment>
<dbReference type="EMBL" id="BGZK01001049">
    <property type="protein sequence ID" value="GBP69688.1"/>
    <property type="molecule type" value="Genomic_DNA"/>
</dbReference>
<evidence type="ECO:0000313" key="3">
    <source>
        <dbReference type="Proteomes" id="UP000299102"/>
    </source>
</evidence>
<keyword evidence="3" id="KW-1185">Reference proteome</keyword>
<sequence length="326" mass="35913">MGKRSTGSATRCRSSGALLRNVNDERHHCSNMLRELFRLSELSVCTHGDKADSNIAVVEHCWSAAAAVILIEGFACAHGRRAGCTQNDCTDNEVVTKKERNKSRQKRSLLPVADENRARSKEKATGIGQQNFHLVQITQHHLSPVPTILEEKVDAAHSVATYACWRCRLVSGGGARTSRAPSSAVLGSRRSSMARSNFTSTLRLTGSIHTVPFKVGPDVTMGQYLRLSSTFDRGAPTACVAGRPRRRPPAVDEEAGAADGRESESNTCPTMWYKCRYPAAIPTREIRNSLRMRRVKRLCGKDNTKNQFVRCRVCDPRCDKGKPSTS</sequence>